<dbReference type="STRING" id="121845.A0A1S3DLL6"/>
<dbReference type="OMA" id="MENDYIL"/>
<evidence type="ECO:0000256" key="1">
    <source>
        <dbReference type="SAM" id="MobiDB-lite"/>
    </source>
</evidence>
<reference evidence="4" key="1">
    <citation type="submission" date="2025-08" db="UniProtKB">
        <authorList>
            <consortium name="RefSeq"/>
        </authorList>
    </citation>
    <scope>IDENTIFICATION</scope>
</reference>
<dbReference type="GeneID" id="103520796"/>
<dbReference type="AlphaFoldDB" id="A0A1S3DLL6"/>
<dbReference type="InterPro" id="IPR005135">
    <property type="entry name" value="Endo/exonuclease/phosphatase"/>
</dbReference>
<accession>A0A1S3DLL6</accession>
<dbReference type="PANTHER" id="PTHR23227:SF67">
    <property type="entry name" value="CRANIOFACIAL DEVELOPMENT PROTEIN 2-LIKE"/>
    <property type="match status" value="1"/>
</dbReference>
<evidence type="ECO:0000313" key="4">
    <source>
        <dbReference type="RefSeq" id="XP_008484116.1"/>
    </source>
</evidence>
<dbReference type="Gene3D" id="3.60.10.10">
    <property type="entry name" value="Endonuclease/exonuclease/phosphatase"/>
    <property type="match status" value="1"/>
</dbReference>
<protein>
    <submittedName>
        <fullName evidence="4">Uncharacterized protein LOC103520796</fullName>
    </submittedName>
</protein>
<dbReference type="CDD" id="cd09076">
    <property type="entry name" value="L1-EN"/>
    <property type="match status" value="1"/>
</dbReference>
<evidence type="ECO:0000259" key="2">
    <source>
        <dbReference type="Pfam" id="PF14529"/>
    </source>
</evidence>
<dbReference type="RefSeq" id="XP_008484116.1">
    <property type="nucleotide sequence ID" value="XM_008485894.1"/>
</dbReference>
<feature type="non-terminal residue" evidence="4">
    <location>
        <position position="242"/>
    </location>
</feature>
<dbReference type="SUPFAM" id="SSF56219">
    <property type="entry name" value="DNase I-like"/>
    <property type="match status" value="1"/>
</dbReference>
<name>A0A1S3DLL6_DIACI</name>
<feature type="compositionally biased region" description="Basic and acidic residues" evidence="1">
    <location>
        <begin position="225"/>
        <end position="242"/>
    </location>
</feature>
<dbReference type="PaxDb" id="121845-A0A1S3DLL6"/>
<organism evidence="3 4">
    <name type="scientific">Diaphorina citri</name>
    <name type="common">Asian citrus psyllid</name>
    <dbReference type="NCBI Taxonomy" id="121845"/>
    <lineage>
        <taxon>Eukaryota</taxon>
        <taxon>Metazoa</taxon>
        <taxon>Ecdysozoa</taxon>
        <taxon>Arthropoda</taxon>
        <taxon>Hexapoda</taxon>
        <taxon>Insecta</taxon>
        <taxon>Pterygota</taxon>
        <taxon>Neoptera</taxon>
        <taxon>Paraneoptera</taxon>
        <taxon>Hemiptera</taxon>
        <taxon>Sternorrhyncha</taxon>
        <taxon>Psylloidea</taxon>
        <taxon>Psyllidae</taxon>
        <taxon>Diaphorininae</taxon>
        <taxon>Diaphorina</taxon>
    </lineage>
</organism>
<feature type="compositionally biased region" description="Basic and acidic residues" evidence="1">
    <location>
        <begin position="202"/>
        <end position="215"/>
    </location>
</feature>
<dbReference type="InterPro" id="IPR036691">
    <property type="entry name" value="Endo/exonu/phosph_ase_sf"/>
</dbReference>
<proteinExistence type="predicted"/>
<dbReference type="Pfam" id="PF14529">
    <property type="entry name" value="Exo_endo_phos_2"/>
    <property type="match status" value="1"/>
</dbReference>
<dbReference type="PANTHER" id="PTHR23227">
    <property type="entry name" value="BUCENTAUR RELATED"/>
    <property type="match status" value="1"/>
</dbReference>
<dbReference type="GO" id="GO:0003824">
    <property type="term" value="F:catalytic activity"/>
    <property type="evidence" value="ECO:0007669"/>
    <property type="project" value="InterPro"/>
</dbReference>
<gene>
    <name evidence="4" type="primary">LOC103520796</name>
</gene>
<sequence length="242" mass="27925">MENDYILLYSGVPNTERARAGVGFLVKKQDSPNIKQWKFINERIMVVEITEEYTLYTLVIVYGPNESELAAVKDEFFDTLQRTIDEATQENLILIGDFNGRVGNQADLWQGVIGPNGEDHVNNNGERLLELCICNSLAIVNTKFKHKDVHKFTRSEPSRNEKSIIDYAIIKSANMKYVRDCRVKRGPEIGSDHHLVVLEMTTERRGQTNNKERTQNKSRAIKTYKLREKEAQKNYQDKISEK</sequence>
<feature type="domain" description="Endonuclease/exonuclease/phosphatase" evidence="2">
    <location>
        <begin position="58"/>
        <end position="196"/>
    </location>
</feature>
<feature type="region of interest" description="Disordered" evidence="1">
    <location>
        <begin position="202"/>
        <end position="242"/>
    </location>
</feature>
<dbReference type="KEGG" id="dci:103520796"/>
<dbReference type="Proteomes" id="UP000079169">
    <property type="component" value="Unplaced"/>
</dbReference>
<dbReference type="InterPro" id="IPR027124">
    <property type="entry name" value="Swc5/CFDP1/2"/>
</dbReference>
<evidence type="ECO:0000313" key="3">
    <source>
        <dbReference type="Proteomes" id="UP000079169"/>
    </source>
</evidence>
<keyword evidence="3" id="KW-1185">Reference proteome</keyword>